<gene>
    <name evidence="2" type="ORF">GCM10022223_51330</name>
</gene>
<comment type="caution">
    <text evidence="2">The sequence shown here is derived from an EMBL/GenBank/DDBJ whole genome shotgun (WGS) entry which is preliminary data.</text>
</comment>
<name>A0ABP7A9V9_9ACTN</name>
<protein>
    <submittedName>
        <fullName evidence="2">Uncharacterized protein</fullName>
    </submittedName>
</protein>
<evidence type="ECO:0000313" key="3">
    <source>
        <dbReference type="Proteomes" id="UP001501074"/>
    </source>
</evidence>
<dbReference type="EMBL" id="BAAAZO010000010">
    <property type="protein sequence ID" value="GAA3627769.1"/>
    <property type="molecule type" value="Genomic_DNA"/>
</dbReference>
<feature type="compositionally biased region" description="Basic residues" evidence="1">
    <location>
        <begin position="54"/>
        <end position="65"/>
    </location>
</feature>
<evidence type="ECO:0000313" key="2">
    <source>
        <dbReference type="EMBL" id="GAA3627769.1"/>
    </source>
</evidence>
<sequence length="135" mass="13637">MTPQEVAARFGGGRVAGVVNAICGGGSWASSPGSSWCRARQSSAALHAPGRLRRRGAVPAARRRPGIPAPDEPLRRIGAPKNVCSAVVGVTTVVVDGAPGPVDRGASGPDVTDARNLLHRSGLSALVVAVGLFLT</sequence>
<accession>A0ABP7A9V9</accession>
<keyword evidence="3" id="KW-1185">Reference proteome</keyword>
<feature type="region of interest" description="Disordered" evidence="1">
    <location>
        <begin position="54"/>
        <end position="75"/>
    </location>
</feature>
<evidence type="ECO:0000256" key="1">
    <source>
        <dbReference type="SAM" id="MobiDB-lite"/>
    </source>
</evidence>
<proteinExistence type="predicted"/>
<reference evidence="3" key="1">
    <citation type="journal article" date="2019" name="Int. J. Syst. Evol. Microbiol.">
        <title>The Global Catalogue of Microorganisms (GCM) 10K type strain sequencing project: providing services to taxonomists for standard genome sequencing and annotation.</title>
        <authorList>
            <consortium name="The Broad Institute Genomics Platform"/>
            <consortium name="The Broad Institute Genome Sequencing Center for Infectious Disease"/>
            <person name="Wu L."/>
            <person name="Ma J."/>
        </authorList>
    </citation>
    <scope>NUCLEOTIDE SEQUENCE [LARGE SCALE GENOMIC DNA]</scope>
    <source>
        <strain evidence="3">JCM 16902</strain>
    </source>
</reference>
<dbReference type="Proteomes" id="UP001501074">
    <property type="component" value="Unassembled WGS sequence"/>
</dbReference>
<organism evidence="2 3">
    <name type="scientific">Kineosporia mesophila</name>
    <dbReference type="NCBI Taxonomy" id="566012"/>
    <lineage>
        <taxon>Bacteria</taxon>
        <taxon>Bacillati</taxon>
        <taxon>Actinomycetota</taxon>
        <taxon>Actinomycetes</taxon>
        <taxon>Kineosporiales</taxon>
        <taxon>Kineosporiaceae</taxon>
        <taxon>Kineosporia</taxon>
    </lineage>
</organism>